<reference evidence="1 2" key="1">
    <citation type="journal article" date="2012" name="PLoS Pathog.">
        <title>The genome of the obligate intracellular parasite Trachipleistophora hominis: new insights into microsporidian genome dynamics and reductive evolution.</title>
        <authorList>
            <person name="Heinz E."/>
            <person name="Williams T.A."/>
            <person name="Nakjang S."/>
            <person name="Noel C.J."/>
            <person name="Swan D.C."/>
            <person name="Goldberg A.V."/>
            <person name="Harris S.R."/>
            <person name="Weinmaier T."/>
            <person name="Markert S."/>
            <person name="Becher D."/>
            <person name="Bernhardt J."/>
            <person name="Dagan T."/>
            <person name="Hacker C."/>
            <person name="Lucocq J.M."/>
            <person name="Schweder T."/>
            <person name="Rattei T."/>
            <person name="Hall N."/>
            <person name="Hirt R.P."/>
            <person name="Embley T.M."/>
        </authorList>
    </citation>
    <scope>NUCLEOTIDE SEQUENCE [LARGE SCALE GENOMIC DNA]</scope>
</reference>
<sequence length="46" mass="5500">MISKPFYTYYDLLISCYTRKLSKNYVSCQTVMISTKMFLLCILFLD</sequence>
<dbReference type="VEuPathDB" id="MicrosporidiaDB:THOM_1172"/>
<name>L7JYP4_TRAHO</name>
<proteinExistence type="predicted"/>
<dbReference type="EMBL" id="JH993911">
    <property type="protein sequence ID" value="ELQ75867.1"/>
    <property type="molecule type" value="Genomic_DNA"/>
</dbReference>
<dbReference type="Proteomes" id="UP000011185">
    <property type="component" value="Unassembled WGS sequence"/>
</dbReference>
<organism evidence="1 2">
    <name type="scientific">Trachipleistophora hominis</name>
    <name type="common">Microsporidian parasite</name>
    <dbReference type="NCBI Taxonomy" id="72359"/>
    <lineage>
        <taxon>Eukaryota</taxon>
        <taxon>Fungi</taxon>
        <taxon>Fungi incertae sedis</taxon>
        <taxon>Microsporidia</taxon>
        <taxon>Pleistophoridae</taxon>
        <taxon>Trachipleistophora</taxon>
    </lineage>
</organism>
<gene>
    <name evidence="1" type="ORF">THOM_1172</name>
</gene>
<accession>L7JYP4</accession>
<evidence type="ECO:0000313" key="2">
    <source>
        <dbReference type="Proteomes" id="UP000011185"/>
    </source>
</evidence>
<dbReference type="HOGENOM" id="CLU_3191629_0_0_1"/>
<keyword evidence="2" id="KW-1185">Reference proteome</keyword>
<dbReference type="InParanoid" id="L7JYP4"/>
<evidence type="ECO:0000313" key="1">
    <source>
        <dbReference type="EMBL" id="ELQ75867.1"/>
    </source>
</evidence>
<protein>
    <submittedName>
        <fullName evidence="1">Uncharacterized protein</fullName>
    </submittedName>
</protein>
<dbReference type="AlphaFoldDB" id="L7JYP4"/>